<protein>
    <submittedName>
        <fullName evidence="1">Putative nuclease of the RecB family</fullName>
    </submittedName>
</protein>
<evidence type="ECO:0000313" key="2">
    <source>
        <dbReference type="Proteomes" id="UP000028995"/>
    </source>
</evidence>
<evidence type="ECO:0000313" key="1">
    <source>
        <dbReference type="EMBL" id="KFI56006.1"/>
    </source>
</evidence>
<dbReference type="eggNOG" id="COG1479">
    <property type="taxonomic scope" value="Bacteria"/>
</dbReference>
<organism evidence="1 2">
    <name type="scientific">Bifidobacterium choerinum</name>
    <dbReference type="NCBI Taxonomy" id="35760"/>
    <lineage>
        <taxon>Bacteria</taxon>
        <taxon>Bacillati</taxon>
        <taxon>Actinomycetota</taxon>
        <taxon>Actinomycetes</taxon>
        <taxon>Bifidobacteriales</taxon>
        <taxon>Bifidobacteriaceae</taxon>
        <taxon>Bifidobacterium</taxon>
    </lineage>
</organism>
<dbReference type="EMBL" id="JGYU01000012">
    <property type="protein sequence ID" value="KFI56006.1"/>
    <property type="molecule type" value="Genomic_DNA"/>
</dbReference>
<name>A0A087AB56_9BIFI</name>
<reference evidence="1 2" key="1">
    <citation type="submission" date="2014-03" db="EMBL/GenBank/DDBJ databases">
        <title>Genomics of Bifidobacteria.</title>
        <authorList>
            <person name="Ventura M."/>
            <person name="Milani C."/>
            <person name="Lugli G.A."/>
        </authorList>
    </citation>
    <scope>NUCLEOTIDE SEQUENCE [LARGE SCALE GENOMIC DNA]</scope>
    <source>
        <strain evidence="1 2">LMG 10510</strain>
    </source>
</reference>
<comment type="caution">
    <text evidence="1">The sequence shown here is derived from an EMBL/GenBank/DDBJ whole genome shotgun (WGS) entry which is preliminary data.</text>
</comment>
<sequence>MASDIWNPDAIKEIVGGWADDDEKDFFKNEKGREFTVGYAERSWPDALEYGFLSANFGGSGKSIYNVQVGDTVYCHIAGYGFVGIGECTSTAVPMKNFKVMVDGASTPVADAPWKSEESKEKLDPNKEVFIEVAWKKYVTDINDGYWEKGMTTVPLVVYMLNDKTTHQKVRDHFGYADSAD</sequence>
<dbReference type="Proteomes" id="UP000028995">
    <property type="component" value="Unassembled WGS sequence"/>
</dbReference>
<proteinExistence type="predicted"/>
<dbReference type="AlphaFoldDB" id="A0A087AB56"/>
<dbReference type="STRING" id="35760.BCHO_1562"/>
<accession>A0A087AB56</accession>
<gene>
    <name evidence="1" type="ORF">BCHO_1562</name>
</gene>
<keyword evidence="2" id="KW-1185">Reference proteome</keyword>
<dbReference type="RefSeq" id="WP_024540559.1">
    <property type="nucleotide sequence ID" value="NZ_JGYU01000012.1"/>
</dbReference>